<feature type="transmembrane region" description="Helical" evidence="5">
    <location>
        <begin position="82"/>
        <end position="100"/>
    </location>
</feature>
<feature type="domain" description="Major facilitator superfamily (MFS) profile" evidence="6">
    <location>
        <begin position="16"/>
        <end position="388"/>
    </location>
</feature>
<evidence type="ECO:0000256" key="4">
    <source>
        <dbReference type="ARBA" id="ARBA00023136"/>
    </source>
</evidence>
<evidence type="ECO:0000256" key="1">
    <source>
        <dbReference type="ARBA" id="ARBA00004141"/>
    </source>
</evidence>
<dbReference type="PROSITE" id="PS50850">
    <property type="entry name" value="MFS"/>
    <property type="match status" value="1"/>
</dbReference>
<feature type="transmembrane region" description="Helical" evidence="5">
    <location>
        <begin position="277"/>
        <end position="297"/>
    </location>
</feature>
<evidence type="ECO:0000259" key="6">
    <source>
        <dbReference type="PROSITE" id="PS50850"/>
    </source>
</evidence>
<dbReference type="Pfam" id="PF07690">
    <property type="entry name" value="MFS_1"/>
    <property type="match status" value="1"/>
</dbReference>
<evidence type="ECO:0000313" key="7">
    <source>
        <dbReference type="EMBL" id="QKJ30991.1"/>
    </source>
</evidence>
<dbReference type="GO" id="GO:0016020">
    <property type="term" value="C:membrane"/>
    <property type="evidence" value="ECO:0007669"/>
    <property type="project" value="UniProtKB-SubCell"/>
</dbReference>
<keyword evidence="4 5" id="KW-0472">Membrane</keyword>
<dbReference type="Gene3D" id="1.20.1250.20">
    <property type="entry name" value="MFS general substrate transporter like domains"/>
    <property type="match status" value="2"/>
</dbReference>
<feature type="transmembrane region" description="Helical" evidence="5">
    <location>
        <begin position="332"/>
        <end position="352"/>
    </location>
</feature>
<dbReference type="PANTHER" id="PTHR23514:SF13">
    <property type="entry name" value="INNER MEMBRANE PROTEIN YBJJ"/>
    <property type="match status" value="1"/>
</dbReference>
<organism evidence="7 8">
    <name type="scientific">Mucilaginibacter mali</name>
    <dbReference type="NCBI Taxonomy" id="2740462"/>
    <lineage>
        <taxon>Bacteria</taxon>
        <taxon>Pseudomonadati</taxon>
        <taxon>Bacteroidota</taxon>
        <taxon>Sphingobacteriia</taxon>
        <taxon>Sphingobacteriales</taxon>
        <taxon>Sphingobacteriaceae</taxon>
        <taxon>Mucilaginibacter</taxon>
    </lineage>
</organism>
<name>A0A7D4Q8W0_9SPHI</name>
<dbReference type="GO" id="GO:0022857">
    <property type="term" value="F:transmembrane transporter activity"/>
    <property type="evidence" value="ECO:0007669"/>
    <property type="project" value="InterPro"/>
</dbReference>
<feature type="transmembrane region" description="Helical" evidence="5">
    <location>
        <begin position="50"/>
        <end position="70"/>
    </location>
</feature>
<proteinExistence type="predicted"/>
<dbReference type="InterPro" id="IPR036259">
    <property type="entry name" value="MFS_trans_sf"/>
</dbReference>
<dbReference type="PANTHER" id="PTHR23514">
    <property type="entry name" value="BYPASS OF STOP CODON PROTEIN 6"/>
    <property type="match status" value="1"/>
</dbReference>
<keyword evidence="2 5" id="KW-0812">Transmembrane</keyword>
<accession>A0A7D4Q8W0</accession>
<dbReference type="InterPro" id="IPR051788">
    <property type="entry name" value="MFS_Transporter"/>
</dbReference>
<dbReference type="AlphaFoldDB" id="A0A7D4Q8W0"/>
<sequence length="389" mass="42498">MPHHDAIITYKTPRKARLSSTIFYFISGFGYSAWASRIPSIQAHLHLNEAQLGAVLFAMPAGLMLTMPVTGQLLSRFTSRSIMLSGALVFNLMLILMGFATHTWQVVTILFFFGSSRNLFNLSLNAQSVSVQSLYDRSIMTFFHGIWSMAGFAGAAVGYLMVMFNIAPNWHFPGVGIAMIVTALLFFPDTIYHKPSAQQKKPVFSLPDKFLLKFALICFACMACENTMYDWSGIYFEKAVHTSKHAATIGFVFYMVAMTISRFVGDTLVNCYGVKSILYYSGWLTFAGMAIASLIPYPVIACVGFVLTGAGVSCVVPLVFSMAGKSKTMSGALAIAAISTIGYLGFLLVPPLVGFVAQGLGLRVAFGMMSAFGLLIVWMVSLIKEEEQV</sequence>
<keyword evidence="3 5" id="KW-1133">Transmembrane helix</keyword>
<gene>
    <name evidence="7" type="ORF">HQ865_14930</name>
</gene>
<dbReference type="InterPro" id="IPR020846">
    <property type="entry name" value="MFS_dom"/>
</dbReference>
<reference evidence="7 8" key="1">
    <citation type="submission" date="2020-05" db="EMBL/GenBank/DDBJ databases">
        <title>Mucilaginibacter mali sp. nov.</title>
        <authorList>
            <person name="Kim H.S."/>
            <person name="Lee K.C."/>
            <person name="Suh M.K."/>
            <person name="Kim J.-S."/>
            <person name="Han K.-I."/>
            <person name="Eom M.K."/>
            <person name="Shin Y.K."/>
            <person name="Lee J.-S."/>
        </authorList>
    </citation>
    <scope>NUCLEOTIDE SEQUENCE [LARGE SCALE GENOMIC DNA]</scope>
    <source>
        <strain evidence="7 8">G2-14</strain>
    </source>
</reference>
<protein>
    <submittedName>
        <fullName evidence="7">MFS transporter</fullName>
    </submittedName>
</protein>
<dbReference type="SUPFAM" id="SSF103473">
    <property type="entry name" value="MFS general substrate transporter"/>
    <property type="match status" value="1"/>
</dbReference>
<feature type="transmembrane region" description="Helical" evidence="5">
    <location>
        <begin position="303"/>
        <end position="320"/>
    </location>
</feature>
<feature type="transmembrane region" description="Helical" evidence="5">
    <location>
        <begin position="245"/>
        <end position="265"/>
    </location>
</feature>
<dbReference type="EMBL" id="CP054139">
    <property type="protein sequence ID" value="QKJ30991.1"/>
    <property type="molecule type" value="Genomic_DNA"/>
</dbReference>
<feature type="transmembrane region" description="Helical" evidence="5">
    <location>
        <begin position="170"/>
        <end position="189"/>
    </location>
</feature>
<feature type="transmembrane region" description="Helical" evidence="5">
    <location>
        <begin position="145"/>
        <end position="164"/>
    </location>
</feature>
<evidence type="ECO:0000256" key="5">
    <source>
        <dbReference type="SAM" id="Phobius"/>
    </source>
</evidence>
<feature type="transmembrane region" description="Helical" evidence="5">
    <location>
        <begin position="21"/>
        <end position="38"/>
    </location>
</feature>
<dbReference type="Proteomes" id="UP000505355">
    <property type="component" value="Chromosome"/>
</dbReference>
<keyword evidence="8" id="KW-1185">Reference proteome</keyword>
<feature type="transmembrane region" description="Helical" evidence="5">
    <location>
        <begin position="364"/>
        <end position="383"/>
    </location>
</feature>
<dbReference type="InterPro" id="IPR011701">
    <property type="entry name" value="MFS"/>
</dbReference>
<evidence type="ECO:0000256" key="2">
    <source>
        <dbReference type="ARBA" id="ARBA00022692"/>
    </source>
</evidence>
<dbReference type="KEGG" id="mmab:HQ865_14930"/>
<dbReference type="RefSeq" id="WP_173415660.1">
    <property type="nucleotide sequence ID" value="NZ_CP054139.1"/>
</dbReference>
<comment type="subcellular location">
    <subcellularLocation>
        <location evidence="1">Membrane</location>
        <topology evidence="1">Multi-pass membrane protein</topology>
    </subcellularLocation>
</comment>
<evidence type="ECO:0000313" key="8">
    <source>
        <dbReference type="Proteomes" id="UP000505355"/>
    </source>
</evidence>
<dbReference type="CDD" id="cd17393">
    <property type="entry name" value="MFS_MosC_like"/>
    <property type="match status" value="1"/>
</dbReference>
<evidence type="ECO:0000256" key="3">
    <source>
        <dbReference type="ARBA" id="ARBA00022989"/>
    </source>
</evidence>